<evidence type="ECO:0000256" key="5">
    <source>
        <dbReference type="ARBA" id="ARBA00022801"/>
    </source>
</evidence>
<evidence type="ECO:0000256" key="9">
    <source>
        <dbReference type="SAM" id="MobiDB-lite"/>
    </source>
</evidence>
<dbReference type="CDD" id="cd04275">
    <property type="entry name" value="ZnMc_pappalysin_like"/>
    <property type="match status" value="1"/>
</dbReference>
<dbReference type="Pfam" id="PF05572">
    <property type="entry name" value="Peptidase_M43"/>
    <property type="match status" value="1"/>
</dbReference>
<organism evidence="12 13">
    <name type="scientific">Diplodia intermedia</name>
    <dbReference type="NCBI Taxonomy" id="856260"/>
    <lineage>
        <taxon>Eukaryota</taxon>
        <taxon>Fungi</taxon>
        <taxon>Dikarya</taxon>
        <taxon>Ascomycota</taxon>
        <taxon>Pezizomycotina</taxon>
        <taxon>Dothideomycetes</taxon>
        <taxon>Dothideomycetes incertae sedis</taxon>
        <taxon>Botryosphaeriales</taxon>
        <taxon>Botryosphaeriaceae</taxon>
        <taxon>Diplodia</taxon>
    </lineage>
</organism>
<comment type="caution">
    <text evidence="12">The sequence shown here is derived from an EMBL/GenBank/DDBJ whole genome shotgun (WGS) entry which is preliminary data.</text>
</comment>
<dbReference type="Proteomes" id="UP001521184">
    <property type="component" value="Unassembled WGS sequence"/>
</dbReference>
<keyword evidence="13" id="KW-1185">Reference proteome</keyword>
<gene>
    <name evidence="12" type="ORF">SLS58_010779</name>
</gene>
<accession>A0ABR3T3R6</accession>
<dbReference type="InterPro" id="IPR024079">
    <property type="entry name" value="MetalloPept_cat_dom_sf"/>
</dbReference>
<dbReference type="SUPFAM" id="SSF55486">
    <property type="entry name" value="Metalloproteases ('zincins'), catalytic domain"/>
    <property type="match status" value="1"/>
</dbReference>
<feature type="region of interest" description="Disordered" evidence="9">
    <location>
        <begin position="217"/>
        <end position="237"/>
    </location>
</feature>
<keyword evidence="6" id="KW-0862">Zinc</keyword>
<feature type="chain" id="PRO_5046460468" description="Peptidase M43 pregnancy-associated plasma-A domain-containing protein" evidence="10">
    <location>
        <begin position="19"/>
        <end position="281"/>
    </location>
</feature>
<keyword evidence="3" id="KW-0479">Metal-binding</keyword>
<evidence type="ECO:0000259" key="11">
    <source>
        <dbReference type="Pfam" id="PF05572"/>
    </source>
</evidence>
<keyword evidence="8" id="KW-1015">Disulfide bond</keyword>
<keyword evidence="5" id="KW-0378">Hydrolase</keyword>
<keyword evidence="2" id="KW-0645">Protease</keyword>
<dbReference type="PANTHER" id="PTHR47466">
    <property type="match status" value="1"/>
</dbReference>
<feature type="domain" description="Peptidase M43 pregnancy-associated plasma-A" evidence="11">
    <location>
        <begin position="141"/>
        <end position="275"/>
    </location>
</feature>
<feature type="signal peptide" evidence="10">
    <location>
        <begin position="1"/>
        <end position="18"/>
    </location>
</feature>
<sequence length="281" mass="30474">MFVKTSLLAGLMASVALGHSIHKRDTFGCGAPEPSEELLTKAGEMAMQEKAVKESGIKFAKAAISVPTWFHVVAASESEEDGYVTDAQLEDQLAVLNDNFAPSGISFTLAGTTRTINSNWADDGAELTMKKQLREGDYGTLNVYFQREIGGNLGYCYFPDNVSSGSNDFYYDGCSILSSSVPGGSATNYNQGKTTTHEVGHWFGLYHTFQGGCTGSGDQIDDTPAQASSSSGCPVGRDSCPNQAGVDPIHNYMDYTYDSCYEEFTEDQITRMNNMWSTYRA</sequence>
<dbReference type="InterPro" id="IPR008754">
    <property type="entry name" value="Peptidase_M43"/>
</dbReference>
<keyword evidence="4 10" id="KW-0732">Signal</keyword>
<dbReference type="EMBL" id="JAKEKT020000137">
    <property type="protein sequence ID" value="KAL1634235.1"/>
    <property type="molecule type" value="Genomic_DNA"/>
</dbReference>
<evidence type="ECO:0000256" key="1">
    <source>
        <dbReference type="ARBA" id="ARBA00008721"/>
    </source>
</evidence>
<reference evidence="12 13" key="1">
    <citation type="journal article" date="2023" name="Plant Dis.">
        <title>First Report of Diplodia intermedia Causing Canker and Dieback Diseases on Apple Trees in Canada.</title>
        <authorList>
            <person name="Ellouze W."/>
            <person name="Ilyukhin E."/>
            <person name="Sulman M."/>
            <person name="Ali S."/>
        </authorList>
    </citation>
    <scope>NUCLEOTIDE SEQUENCE [LARGE SCALE GENOMIC DNA]</scope>
    <source>
        <strain evidence="12 13">M45-28</strain>
    </source>
</reference>
<keyword evidence="7" id="KW-0482">Metalloprotease</keyword>
<evidence type="ECO:0000256" key="8">
    <source>
        <dbReference type="ARBA" id="ARBA00023157"/>
    </source>
</evidence>
<comment type="similarity">
    <text evidence="1">Belongs to the peptidase M43B family.</text>
</comment>
<evidence type="ECO:0000256" key="10">
    <source>
        <dbReference type="SAM" id="SignalP"/>
    </source>
</evidence>
<evidence type="ECO:0000313" key="12">
    <source>
        <dbReference type="EMBL" id="KAL1634235.1"/>
    </source>
</evidence>
<dbReference type="PANTHER" id="PTHR47466:SF1">
    <property type="entry name" value="METALLOPROTEASE MEP1 (AFU_ORTHOLOGUE AFUA_1G07730)-RELATED"/>
    <property type="match status" value="1"/>
</dbReference>
<evidence type="ECO:0000256" key="7">
    <source>
        <dbReference type="ARBA" id="ARBA00023049"/>
    </source>
</evidence>
<evidence type="ECO:0000256" key="4">
    <source>
        <dbReference type="ARBA" id="ARBA00022729"/>
    </source>
</evidence>
<evidence type="ECO:0000256" key="3">
    <source>
        <dbReference type="ARBA" id="ARBA00022723"/>
    </source>
</evidence>
<evidence type="ECO:0000256" key="2">
    <source>
        <dbReference type="ARBA" id="ARBA00022670"/>
    </source>
</evidence>
<dbReference type="Gene3D" id="3.40.390.10">
    <property type="entry name" value="Collagenase (Catalytic Domain)"/>
    <property type="match status" value="1"/>
</dbReference>
<name>A0ABR3T3R6_9PEZI</name>
<evidence type="ECO:0000256" key="6">
    <source>
        <dbReference type="ARBA" id="ARBA00022833"/>
    </source>
</evidence>
<evidence type="ECO:0000313" key="13">
    <source>
        <dbReference type="Proteomes" id="UP001521184"/>
    </source>
</evidence>
<proteinExistence type="inferred from homology"/>
<protein>
    <recommendedName>
        <fullName evidence="11">Peptidase M43 pregnancy-associated plasma-A domain-containing protein</fullName>
    </recommendedName>
</protein>